<proteinExistence type="inferred from homology"/>
<protein>
    <recommendedName>
        <fullName evidence="3">Sulfotransferase</fullName>
        <ecNumber evidence="3">2.8.2.-</ecNumber>
    </recommendedName>
</protein>
<evidence type="ECO:0000256" key="1">
    <source>
        <dbReference type="ARBA" id="ARBA00005771"/>
    </source>
</evidence>
<sequence>MASRLSQPHSLLADQADGILTQETTDLLSSLPKQKGWLYSDHIYQYQNFWYADIHIQAVVNMQRNFKALDTDIIVATNPKCGTTWLKALSFAIVNRFRFSTTGTTLKQHHPLLTSNPHSLVPSLDFHFSTGHSPDLTCLSDNNNRLLATHFSLESLLECIKDSKCKLVYICRDPKDTVISFWHFATKLRPEHLEFSSLEEFYQKFCSGIVEHGPFWDHVLGYWKMSMQYPERVFFLKYEELKKEPKLHLIKLAQFLDHPFSIDEESDGVPEQILELCSFDLLSNLDVNKNGKTPVHKFEHNIFFRRGEVGDHVNYLTPTMIEHLDKITEEMFLHYGLKL</sequence>
<evidence type="ECO:0000256" key="3">
    <source>
        <dbReference type="RuleBase" id="RU361155"/>
    </source>
</evidence>
<comment type="similarity">
    <text evidence="1 3">Belongs to the sulfotransferase 1 family.</text>
</comment>
<dbReference type="AlphaFoldDB" id="A0AA41RUU6"/>
<dbReference type="PANTHER" id="PTHR11783">
    <property type="entry name" value="SULFOTRANSFERASE SULT"/>
    <property type="match status" value="1"/>
</dbReference>
<reference evidence="5" key="1">
    <citation type="submission" date="2022-03" db="EMBL/GenBank/DDBJ databases">
        <title>A functionally conserved STORR gene fusion in Papaver species that diverged 16.8 million years ago.</title>
        <authorList>
            <person name="Catania T."/>
        </authorList>
    </citation>
    <scope>NUCLEOTIDE SEQUENCE</scope>
    <source>
        <strain evidence="5">S-191538</strain>
    </source>
</reference>
<dbReference type="EC" id="2.8.2.-" evidence="3"/>
<dbReference type="Pfam" id="PF00685">
    <property type="entry name" value="Sulfotransfer_1"/>
    <property type="match status" value="1"/>
</dbReference>
<feature type="domain" description="Sulfotransferase" evidence="4">
    <location>
        <begin position="70"/>
        <end position="331"/>
    </location>
</feature>
<evidence type="ECO:0000313" key="6">
    <source>
        <dbReference type="Proteomes" id="UP001177140"/>
    </source>
</evidence>
<organism evidence="5 6">
    <name type="scientific">Papaver nudicaule</name>
    <name type="common">Iceland poppy</name>
    <dbReference type="NCBI Taxonomy" id="74823"/>
    <lineage>
        <taxon>Eukaryota</taxon>
        <taxon>Viridiplantae</taxon>
        <taxon>Streptophyta</taxon>
        <taxon>Embryophyta</taxon>
        <taxon>Tracheophyta</taxon>
        <taxon>Spermatophyta</taxon>
        <taxon>Magnoliopsida</taxon>
        <taxon>Ranunculales</taxon>
        <taxon>Papaveraceae</taxon>
        <taxon>Papaveroideae</taxon>
        <taxon>Papaver</taxon>
    </lineage>
</organism>
<name>A0AA41RUU6_PAPNU</name>
<accession>A0AA41RUU6</accession>
<evidence type="ECO:0000256" key="2">
    <source>
        <dbReference type="ARBA" id="ARBA00022679"/>
    </source>
</evidence>
<keyword evidence="2 3" id="KW-0808">Transferase</keyword>
<dbReference type="InterPro" id="IPR000863">
    <property type="entry name" value="Sulfotransferase_dom"/>
</dbReference>
<dbReference type="SUPFAM" id="SSF52540">
    <property type="entry name" value="P-loop containing nucleoside triphosphate hydrolases"/>
    <property type="match status" value="1"/>
</dbReference>
<dbReference type="EMBL" id="JAJJMA010063246">
    <property type="protein sequence ID" value="MCL7026994.1"/>
    <property type="molecule type" value="Genomic_DNA"/>
</dbReference>
<dbReference type="GO" id="GO:0008146">
    <property type="term" value="F:sulfotransferase activity"/>
    <property type="evidence" value="ECO:0007669"/>
    <property type="project" value="InterPro"/>
</dbReference>
<keyword evidence="6" id="KW-1185">Reference proteome</keyword>
<dbReference type="InterPro" id="IPR027417">
    <property type="entry name" value="P-loop_NTPase"/>
</dbReference>
<evidence type="ECO:0000313" key="5">
    <source>
        <dbReference type="EMBL" id="MCL7026994.1"/>
    </source>
</evidence>
<evidence type="ECO:0000259" key="4">
    <source>
        <dbReference type="Pfam" id="PF00685"/>
    </source>
</evidence>
<gene>
    <name evidence="5" type="ORF">MKW94_009776</name>
</gene>
<comment type="caution">
    <text evidence="5">The sequence shown here is derived from an EMBL/GenBank/DDBJ whole genome shotgun (WGS) entry which is preliminary data.</text>
</comment>
<dbReference type="Proteomes" id="UP001177140">
    <property type="component" value="Unassembled WGS sequence"/>
</dbReference>
<dbReference type="Gene3D" id="3.40.50.300">
    <property type="entry name" value="P-loop containing nucleotide triphosphate hydrolases"/>
    <property type="match status" value="1"/>
</dbReference>